<evidence type="ECO:0000256" key="3">
    <source>
        <dbReference type="ARBA" id="ARBA00022490"/>
    </source>
</evidence>
<feature type="region of interest" description="Disordered" evidence="5">
    <location>
        <begin position="1"/>
        <end position="29"/>
    </location>
</feature>
<dbReference type="EMBL" id="ONZQ02000002">
    <property type="protein sequence ID" value="SPN98795.1"/>
    <property type="molecule type" value="Genomic_DNA"/>
</dbReference>
<feature type="compositionally biased region" description="Polar residues" evidence="5">
    <location>
        <begin position="12"/>
        <end position="21"/>
    </location>
</feature>
<feature type="region of interest" description="Disordered" evidence="5">
    <location>
        <begin position="523"/>
        <end position="545"/>
    </location>
</feature>
<reference evidence="7" key="1">
    <citation type="submission" date="2018-03" db="EMBL/GenBank/DDBJ databases">
        <authorList>
            <person name="Guldener U."/>
        </authorList>
    </citation>
    <scope>NUCLEOTIDE SEQUENCE</scope>
</reference>
<organism evidence="7 8">
    <name type="scientific">Cephalotrichum gorgonifer</name>
    <dbReference type="NCBI Taxonomy" id="2041049"/>
    <lineage>
        <taxon>Eukaryota</taxon>
        <taxon>Fungi</taxon>
        <taxon>Dikarya</taxon>
        <taxon>Ascomycota</taxon>
        <taxon>Pezizomycotina</taxon>
        <taxon>Sordariomycetes</taxon>
        <taxon>Hypocreomycetidae</taxon>
        <taxon>Microascales</taxon>
        <taxon>Microascaceae</taxon>
        <taxon>Cephalotrichum</taxon>
    </lineage>
</organism>
<dbReference type="GO" id="GO:0015031">
    <property type="term" value="P:protein transport"/>
    <property type="evidence" value="ECO:0007669"/>
    <property type="project" value="UniProtKB-KW"/>
</dbReference>
<accession>A0AAE8MSI4</accession>
<feature type="domain" description="CNH" evidence="6">
    <location>
        <begin position="50"/>
        <end position="470"/>
    </location>
</feature>
<dbReference type="GO" id="GO:0034058">
    <property type="term" value="P:endosomal vesicle fusion"/>
    <property type="evidence" value="ECO:0007669"/>
    <property type="project" value="TreeGrafter"/>
</dbReference>
<feature type="region of interest" description="Disordered" evidence="5">
    <location>
        <begin position="250"/>
        <end position="299"/>
    </location>
</feature>
<evidence type="ECO:0000256" key="2">
    <source>
        <dbReference type="ARBA" id="ARBA00022448"/>
    </source>
</evidence>
<dbReference type="InterPro" id="IPR032914">
    <property type="entry name" value="Vam6/VPS39/TRAP1"/>
</dbReference>
<evidence type="ECO:0000313" key="8">
    <source>
        <dbReference type="Proteomes" id="UP001187682"/>
    </source>
</evidence>
<dbReference type="GO" id="GO:0005737">
    <property type="term" value="C:cytoplasm"/>
    <property type="evidence" value="ECO:0007669"/>
    <property type="project" value="UniProtKB-SubCell"/>
</dbReference>
<feature type="compositionally biased region" description="Gly residues" evidence="5">
    <location>
        <begin position="1226"/>
        <end position="1239"/>
    </location>
</feature>
<comment type="caution">
    <text evidence="7">The sequence shown here is derived from an EMBL/GenBank/DDBJ whole genome shotgun (WGS) entry which is preliminary data.</text>
</comment>
<sequence>MHPPAGDIHNQGVMSSPSNQPLPAGSGPFTLRDLLEDVPLVADDTDADGDVKITCVEYLDRNLYVGTSAAEILHFVQIPPDPTDRRGRAQFILAFRLRPKFSESPGAPPGPRPGVQQILLLPTAGKACVLCNGTATFYSLPELGPVFGTTQVRSCNWVGGVDLNLNSPDAEENNRNDRKPSHATIMLSLSRRIRIARIGEEASVIKNIDFAGSTISVRRGNIACVADSRAYALLDVEHRLKIPLVTISSLDDSQSPGEVGHAQDIAASNDGGLLRSSSSAQSRPQSMIDPVHSRAPSHARSTSLGAFIAGGIMRSDESDPVSREPTPPSKTTSPRRSIEVNPPAPQGPSSTSSTLTPPPRALTPRPAPPFLKPHIVSPTPEEFLLVTGTSATDPAIGMFINLDGEPKGPTLGFERYPHEIVVDGGNADFPSPSMSTMSLGGAEDAGYVLASTERDSPDGPRYGLEIQRFDSEGGPLKHWLEPPSNGEPQAQPNSPLGIRSLMGHDESVLQELVDRLCQRKFDPFPTEDSDRGHFSPRSIDSRTATSLERLSNERELFERDLEVEDEDLPQGWEATRNREGEEFVKRLAKVKSRLVVWSGNRIWWAIRNPLLLQVEAKLGLTPGEDAAPTDERVERSGILEVLNSFKESEARTELEFLTYSYLRQRAGLLLLTNFLNAHGEDAFSAPEIEALTETLVDSSLDPRVVLSLIPGLRNEIIGSRKGIWIPGGVKEAATRYLRDEKLTGSPIPICALQPQVLQFARRFLLGWRRKKGFGSVADEHDVFRTVDASLLLVLLELDQHSPKGVTTRKSGTTRAELYDVVDKGVDCFDRAVDLLESYHRLFVLSRLYQSRKMAGEVLDTWRRIIEGERDDGGELRDGELRVREYLSKVGNQNLVRKYGVWLANRNPRLGAEVFAEDKGRAPRFEPAHAVAILREEAPAAVKYYLEHLVFARGHGEYVDDLIAHYLDVAAADLEASRERRDMLGALYEAYRALQPPKPTFGAFLADNSAEDDEVARARLRLLQLLGGEEHDYDAAKVRRRIDALLGGELLVPERIILDGREARHEDALRLLVHKLGDYDTAVRYCLRGGSSIYDPGPRSPGGSFGNRRALSVEEQKGLFRALLGEFLAIDDLSDRVEQTAGLLERFGGWFDVLHVVEVIPDEWSVRVVAGFLEGAMKRLARERGEVRIVRGLSAGENLRVEGEFVEKVGGMAPIIEGEGETEGTARQGGEGGEGEATGA</sequence>
<name>A0AAE8MSI4_9PEZI</name>
<evidence type="ECO:0000313" key="7">
    <source>
        <dbReference type="EMBL" id="SPN98795.1"/>
    </source>
</evidence>
<dbReference type="Proteomes" id="UP001187682">
    <property type="component" value="Unassembled WGS sequence"/>
</dbReference>
<dbReference type="AlphaFoldDB" id="A0AAE8MSI4"/>
<dbReference type="GO" id="GO:0006914">
    <property type="term" value="P:autophagy"/>
    <property type="evidence" value="ECO:0007669"/>
    <property type="project" value="TreeGrafter"/>
</dbReference>
<comment type="subcellular location">
    <subcellularLocation>
        <location evidence="1">Cytoplasm</location>
    </subcellularLocation>
</comment>
<proteinExistence type="predicted"/>
<dbReference type="GO" id="GO:0016020">
    <property type="term" value="C:membrane"/>
    <property type="evidence" value="ECO:0007669"/>
    <property type="project" value="TreeGrafter"/>
</dbReference>
<dbReference type="PANTHER" id="PTHR12894:SF27">
    <property type="entry name" value="TRANSFORMING GROWTH FACTOR-BETA RECEPTOR-ASSOCIATED PROTEIN 1"/>
    <property type="match status" value="1"/>
</dbReference>
<evidence type="ECO:0000256" key="4">
    <source>
        <dbReference type="ARBA" id="ARBA00022927"/>
    </source>
</evidence>
<keyword evidence="3" id="KW-0963">Cytoplasm</keyword>
<evidence type="ECO:0000256" key="1">
    <source>
        <dbReference type="ARBA" id="ARBA00004496"/>
    </source>
</evidence>
<gene>
    <name evidence="7" type="ORF">DNG_01836</name>
</gene>
<feature type="compositionally biased region" description="Pro residues" evidence="5">
    <location>
        <begin position="356"/>
        <end position="369"/>
    </location>
</feature>
<evidence type="ECO:0000256" key="5">
    <source>
        <dbReference type="SAM" id="MobiDB-lite"/>
    </source>
</evidence>
<feature type="region of interest" description="Disordered" evidence="5">
    <location>
        <begin position="1216"/>
        <end position="1239"/>
    </location>
</feature>
<keyword evidence="7" id="KW-0675">Receptor</keyword>
<protein>
    <submittedName>
        <fullName evidence="7">Related to TGF beta receptor associated protein 1</fullName>
    </submittedName>
</protein>
<keyword evidence="8" id="KW-1185">Reference proteome</keyword>
<evidence type="ECO:0000259" key="6">
    <source>
        <dbReference type="PROSITE" id="PS50219"/>
    </source>
</evidence>
<feature type="compositionally biased region" description="Low complexity" evidence="5">
    <location>
        <begin position="275"/>
        <end position="286"/>
    </location>
</feature>
<dbReference type="PROSITE" id="PS50219">
    <property type="entry name" value="CNH"/>
    <property type="match status" value="1"/>
</dbReference>
<dbReference type="PANTHER" id="PTHR12894">
    <property type="entry name" value="CNH DOMAIN CONTAINING"/>
    <property type="match status" value="1"/>
</dbReference>
<feature type="region of interest" description="Disordered" evidence="5">
    <location>
        <begin position="312"/>
        <end position="369"/>
    </location>
</feature>
<feature type="compositionally biased region" description="Basic and acidic residues" evidence="5">
    <location>
        <begin position="523"/>
        <end position="533"/>
    </location>
</feature>
<keyword evidence="4" id="KW-0653">Protein transport</keyword>
<keyword evidence="2" id="KW-0813">Transport</keyword>
<dbReference type="InterPro" id="IPR001180">
    <property type="entry name" value="CNH_dom"/>
</dbReference>
<feature type="region of interest" description="Disordered" evidence="5">
    <location>
        <begin position="473"/>
        <end position="495"/>
    </location>
</feature>